<evidence type="ECO:0000313" key="3">
    <source>
        <dbReference type="Proteomes" id="UP000196228"/>
    </source>
</evidence>
<dbReference type="EMBL" id="CP021383">
    <property type="protein sequence ID" value="ARU50830.1"/>
    <property type="molecule type" value="Genomic_DNA"/>
</dbReference>
<name>A0A1Y0HS91_CELCE</name>
<organism evidence="2 3">
    <name type="scientific">Cellulosimicrobium cellulans</name>
    <name type="common">Arthrobacter luteus</name>
    <dbReference type="NCBI Taxonomy" id="1710"/>
    <lineage>
        <taxon>Bacteria</taxon>
        <taxon>Bacillati</taxon>
        <taxon>Actinomycetota</taxon>
        <taxon>Actinomycetes</taxon>
        <taxon>Micrococcales</taxon>
        <taxon>Promicromonosporaceae</taxon>
        <taxon>Cellulosimicrobium</taxon>
    </lineage>
</organism>
<gene>
    <name evidence="2" type="ORF">CBR64_04325</name>
</gene>
<dbReference type="Proteomes" id="UP000196228">
    <property type="component" value="Chromosome"/>
</dbReference>
<feature type="region of interest" description="Disordered" evidence="1">
    <location>
        <begin position="236"/>
        <end position="267"/>
    </location>
</feature>
<accession>A0A1Y0HS91</accession>
<evidence type="ECO:0000313" key="2">
    <source>
        <dbReference type="EMBL" id="ARU50830.1"/>
    </source>
</evidence>
<sequence length="665" mass="70086">MAPVSAPTPEPVGALPDERPRADLGALRQRWQAAWPEALAAWGRFTRLGAPTLHGPGSAPEGVGSFAWFSTTRVSVHVDLAEVVELGIEDHAVAVLAHEVGHHVLSPGDLTTSALLVARTRAGLVDQDQLAPLTANLWSDLLVNDRLQRRAGIDLAGLWRALGPGTSTVMQTVLRADEILWGLPRGDLTASDVPVAEREATLVARLVRAYADDPVGGAAGFAALLRTLLATEAGTLATAQDPRRQARPERGDREVRRRHLQRRRSTLPQVVCGQDEVAGAVPGGLATDPRAVEPVRHPALDPRVVGDLGLGAADDPVTDAAPHAPGTDGVGAHDASGQALAPADYDATLRLLGLTTDAAASARRWYREHAAPLLVPFPVREHVRATEPLLGAHEQWDVGDELGEVDWTGTLLRSPVVVPGFTTVRRSVDEDTGDEPDRVPVDLDLYLDSSGSMPDPTRRVAPIALAGAVLALSALRAGARVQATTWSGPRQVAGTDGFVRDEDRVLDAVVAHFGGSTSFPVPLLERTHLGDPATGAPPTRTRPCHVAVISDDGVVSMFDDVVRIRWGARPDTELVAPHEGAAARAVAAAGGGGTLVLDVSAKGAETVRDYAVGYRVHAVQTQDDLVAFAHAFARELWGASTGAPASTPSRSTPGSSRPEGARRDR</sequence>
<evidence type="ECO:0000256" key="1">
    <source>
        <dbReference type="SAM" id="MobiDB-lite"/>
    </source>
</evidence>
<feature type="region of interest" description="Disordered" evidence="1">
    <location>
        <begin position="639"/>
        <end position="665"/>
    </location>
</feature>
<feature type="compositionally biased region" description="Low complexity" evidence="1">
    <location>
        <begin position="639"/>
        <end position="657"/>
    </location>
</feature>
<dbReference type="KEGG" id="cceu:CBR64_04325"/>
<dbReference type="AlphaFoldDB" id="A0A1Y0HS91"/>
<proteinExistence type="predicted"/>
<protein>
    <recommendedName>
        <fullName evidence="4">VWA domain-containing protein</fullName>
    </recommendedName>
</protein>
<evidence type="ECO:0008006" key="4">
    <source>
        <dbReference type="Google" id="ProtNLM"/>
    </source>
</evidence>
<feature type="compositionally biased region" description="Basic residues" evidence="1">
    <location>
        <begin position="256"/>
        <end position="265"/>
    </location>
</feature>
<reference evidence="2 3" key="1">
    <citation type="submission" date="2017-05" db="EMBL/GenBank/DDBJ databases">
        <authorList>
            <person name="Song R."/>
            <person name="Chenine A.L."/>
            <person name="Ruprecht R.M."/>
        </authorList>
    </citation>
    <scope>NUCLEOTIDE SEQUENCE [LARGE SCALE GENOMIC DNA]</scope>
    <source>
        <strain evidence="2 3">PSBB019</strain>
    </source>
</reference>
<feature type="compositionally biased region" description="Basic and acidic residues" evidence="1">
    <location>
        <begin position="241"/>
        <end position="255"/>
    </location>
</feature>